<dbReference type="InterPro" id="IPR029052">
    <property type="entry name" value="Metallo-depent_PP-like"/>
</dbReference>
<dbReference type="InterPro" id="IPR024654">
    <property type="entry name" value="Calcineurin-like_PHP_lpxH"/>
</dbReference>
<accession>A0ABD5YQA8</accession>
<feature type="domain" description="Calcineurin-like phosphoesterase" evidence="2">
    <location>
        <begin position="1"/>
        <end position="152"/>
    </location>
</feature>
<keyword evidence="4" id="KW-1185">Reference proteome</keyword>
<comment type="caution">
    <text evidence="3">The sequence shown here is derived from an EMBL/GenBank/DDBJ whole genome shotgun (WGS) entry which is preliminary data.</text>
</comment>
<dbReference type="GeneID" id="76201212"/>
<dbReference type="Pfam" id="PF12850">
    <property type="entry name" value="Metallophos_2"/>
    <property type="match status" value="1"/>
</dbReference>
<protein>
    <recommendedName>
        <fullName evidence="1">Phosphoesterase</fullName>
        <ecNumber evidence="1">3.1.4.-</ecNumber>
    </recommendedName>
</protein>
<name>A0ABD5YQA8_9EURY</name>
<evidence type="ECO:0000256" key="1">
    <source>
        <dbReference type="RuleBase" id="RU362039"/>
    </source>
</evidence>
<dbReference type="PANTHER" id="PTHR11124">
    <property type="entry name" value="VACUOLAR SORTING PROTEIN VPS29"/>
    <property type="match status" value="1"/>
</dbReference>
<dbReference type="AlphaFoldDB" id="A0ABD5YQA8"/>
<keyword evidence="1" id="KW-0479">Metal-binding</keyword>
<dbReference type="InterPro" id="IPR000979">
    <property type="entry name" value="Phosphodiesterase_MJ0936/Vps29"/>
</dbReference>
<evidence type="ECO:0000313" key="3">
    <source>
        <dbReference type="EMBL" id="MFC7191480.1"/>
    </source>
</evidence>
<dbReference type="Gene3D" id="3.60.21.10">
    <property type="match status" value="1"/>
</dbReference>
<gene>
    <name evidence="3" type="ORF">ACFQL7_17850</name>
</gene>
<organism evidence="3 4">
    <name type="scientific">Halocatena marina</name>
    <dbReference type="NCBI Taxonomy" id="2934937"/>
    <lineage>
        <taxon>Archaea</taxon>
        <taxon>Methanobacteriati</taxon>
        <taxon>Methanobacteriota</taxon>
        <taxon>Stenosarchaea group</taxon>
        <taxon>Halobacteria</taxon>
        <taxon>Halobacteriales</taxon>
        <taxon>Natronomonadaceae</taxon>
        <taxon>Halocatena</taxon>
    </lineage>
</organism>
<dbReference type="SUPFAM" id="SSF56300">
    <property type="entry name" value="Metallo-dependent phosphatases"/>
    <property type="match status" value="1"/>
</dbReference>
<evidence type="ECO:0000313" key="4">
    <source>
        <dbReference type="Proteomes" id="UP001596417"/>
    </source>
</evidence>
<dbReference type="RefSeq" id="WP_248909215.1">
    <property type="nucleotide sequence ID" value="NZ_CP109979.1"/>
</dbReference>
<dbReference type="Proteomes" id="UP001596417">
    <property type="component" value="Unassembled WGS sequence"/>
</dbReference>
<reference evidence="3 4" key="1">
    <citation type="journal article" date="2019" name="Int. J. Syst. Evol. Microbiol.">
        <title>The Global Catalogue of Microorganisms (GCM) 10K type strain sequencing project: providing services to taxonomists for standard genome sequencing and annotation.</title>
        <authorList>
            <consortium name="The Broad Institute Genomics Platform"/>
            <consortium name="The Broad Institute Genome Sequencing Center for Infectious Disease"/>
            <person name="Wu L."/>
            <person name="Ma J."/>
        </authorList>
    </citation>
    <scope>NUCLEOTIDE SEQUENCE [LARGE SCALE GENOMIC DNA]</scope>
    <source>
        <strain evidence="3 4">RDMS1</strain>
    </source>
</reference>
<comment type="cofactor">
    <cofactor evidence="1">
        <name>a divalent metal cation</name>
        <dbReference type="ChEBI" id="CHEBI:60240"/>
    </cofactor>
</comment>
<dbReference type="GO" id="GO:0046872">
    <property type="term" value="F:metal ion binding"/>
    <property type="evidence" value="ECO:0007669"/>
    <property type="project" value="UniProtKB-KW"/>
</dbReference>
<evidence type="ECO:0000259" key="2">
    <source>
        <dbReference type="Pfam" id="PF12850"/>
    </source>
</evidence>
<dbReference type="EMBL" id="JBHTAX010000001">
    <property type="protein sequence ID" value="MFC7191480.1"/>
    <property type="molecule type" value="Genomic_DNA"/>
</dbReference>
<dbReference type="NCBIfam" id="TIGR00040">
    <property type="entry name" value="yfcE"/>
    <property type="match status" value="1"/>
</dbReference>
<comment type="similarity">
    <text evidence="1">Belongs to the metallophosphoesterase superfamily. YfcE family.</text>
</comment>
<sequence length="163" mass="17539">MRVAIISDTHIPSRASEIPDWVCEEIRRADHTIHAGDFDSQETFESVRELADNVTVVRGNMDPQIGLREVETVDLGGVRFVVTHGTGSLDDYERRIANIVTEHAADSTVGVCGHTHQLMDTTVDGIRLLNPGSATGAAPASTASMLVADVEDGDIDVTTKDNT</sequence>
<proteinExistence type="inferred from homology"/>
<dbReference type="GO" id="GO:0016787">
    <property type="term" value="F:hydrolase activity"/>
    <property type="evidence" value="ECO:0007669"/>
    <property type="project" value="UniProtKB-UniRule"/>
</dbReference>
<dbReference type="EC" id="3.1.4.-" evidence="1"/>